<sequence length="83" mass="9039">GGLVSVAAEYVDGVFQLVVSNPFDETAQAQASRGTRQGLQNIDARLAALFGPLASLSVERREGRHYTCLRYPCARQTQEARSI</sequence>
<reference evidence="1" key="1">
    <citation type="submission" date="2013-11" db="EMBL/GenBank/DDBJ databases">
        <title>Microbial diversity, functional groups and degradation webs in Northern and Southern Mediterranean and Red Sea marine crude oil polluted sites.</title>
        <authorList>
            <person name="Daffonchio D."/>
            <person name="Mapelli F."/>
            <person name="Ferrer M."/>
            <person name="Richter M."/>
            <person name="Cherif A."/>
            <person name="Malkawi H.I."/>
            <person name="Yakimov M.M."/>
            <person name="Abdel-Fattah Y.R."/>
            <person name="Blaghen M."/>
            <person name="Golyshin P.N."/>
            <person name="Kalogerakis N."/>
            <person name="Boon N."/>
            <person name="Magagnini M."/>
            <person name="Fava F."/>
        </authorList>
    </citation>
    <scope>NUCLEOTIDE SEQUENCE</scope>
</reference>
<comment type="caution">
    <text evidence="1">The sequence shown here is derived from an EMBL/GenBank/DDBJ whole genome shotgun (WGS) entry which is preliminary data.</text>
</comment>
<organism evidence="1">
    <name type="scientific">marine sediment metagenome</name>
    <dbReference type="NCBI Taxonomy" id="412755"/>
    <lineage>
        <taxon>unclassified sequences</taxon>
        <taxon>metagenomes</taxon>
        <taxon>ecological metagenomes</taxon>
    </lineage>
</organism>
<proteinExistence type="predicted"/>
<dbReference type="AlphaFoldDB" id="A0A1B6NPX4"/>
<dbReference type="EMBL" id="AYSL01001771">
    <property type="protein sequence ID" value="KTF05460.1"/>
    <property type="molecule type" value="Genomic_DNA"/>
</dbReference>
<gene>
    <name evidence="1" type="ORF">MGSAQ_003044</name>
</gene>
<accession>A0A1B6NPX4</accession>
<keyword evidence="1" id="KW-0418">Kinase</keyword>
<protein>
    <submittedName>
        <fullName evidence="1">Sensor histidine kinase FimS</fullName>
    </submittedName>
</protein>
<keyword evidence="1" id="KW-0808">Transferase</keyword>
<evidence type="ECO:0000313" key="1">
    <source>
        <dbReference type="EMBL" id="KTF05460.1"/>
    </source>
</evidence>
<dbReference type="GO" id="GO:0016301">
    <property type="term" value="F:kinase activity"/>
    <property type="evidence" value="ECO:0007669"/>
    <property type="project" value="UniProtKB-KW"/>
</dbReference>
<feature type="non-terminal residue" evidence="1">
    <location>
        <position position="1"/>
    </location>
</feature>
<name>A0A1B6NPX4_9ZZZZ</name>